<reference evidence="2" key="1">
    <citation type="submission" date="2022-11" db="UniProtKB">
        <authorList>
            <consortium name="WormBaseParasite"/>
        </authorList>
    </citation>
    <scope>IDENTIFICATION</scope>
</reference>
<proteinExistence type="predicted"/>
<evidence type="ECO:0000313" key="1">
    <source>
        <dbReference type="Proteomes" id="UP000887580"/>
    </source>
</evidence>
<organism evidence="1 2">
    <name type="scientific">Panagrolaimus sp. PS1159</name>
    <dbReference type="NCBI Taxonomy" id="55785"/>
    <lineage>
        <taxon>Eukaryota</taxon>
        <taxon>Metazoa</taxon>
        <taxon>Ecdysozoa</taxon>
        <taxon>Nematoda</taxon>
        <taxon>Chromadorea</taxon>
        <taxon>Rhabditida</taxon>
        <taxon>Tylenchina</taxon>
        <taxon>Panagrolaimomorpha</taxon>
        <taxon>Panagrolaimoidea</taxon>
        <taxon>Panagrolaimidae</taxon>
        <taxon>Panagrolaimus</taxon>
    </lineage>
</organism>
<name>A0AC35G4R0_9BILA</name>
<protein>
    <submittedName>
        <fullName evidence="2">Uncharacterized protein</fullName>
    </submittedName>
</protein>
<dbReference type="Proteomes" id="UP000887580">
    <property type="component" value="Unplaced"/>
</dbReference>
<accession>A0AC35G4R0</accession>
<evidence type="ECO:0000313" key="2">
    <source>
        <dbReference type="WBParaSite" id="PS1159_v2.g24101.t1"/>
    </source>
</evidence>
<dbReference type="WBParaSite" id="PS1159_v2.g24101.t1">
    <property type="protein sequence ID" value="PS1159_v2.g24101.t1"/>
    <property type="gene ID" value="PS1159_v2.g24101"/>
</dbReference>
<sequence length="832" mass="93213">MAVNNIDGSSSLQSLEFTEAIKDSPAFRHNLTEHEKYFTKAQKNFEETIRYIETVSELGQNFISSFYNLTVSMNNLWHDLNTTDPTANEAYSSLSDAFAQIVHLNKTLVEYSYPALRVSLESFVKKELHGINESRQRFDQMSSDFDDAITKKASLNKTKVKELHDAKNSLMAIGTLFAHTSLDYVSHIQIAHSRKCHVILESLSTFILDYSTYFRKGHYFFENTSEIDMDKINNSIKVLKDKSKIVDRKMQERHSAVPKEVYQHPTGIPTDPDVVMEGYLMKRATNAFKTWNRRWFQIKEDKLLGFQLYSHRHGDPRLTVMEENLQLCLVRVAPSTIDRACCFELVTPSKNHLLQADSETLCKAWILALQRTIQHLHENGQGYRPQKHSLINSINEACAKSPSISTATTNGFGASSTSATMPVMRNPGISTAKNANRNSDMIPPPSPRTTRRQAAQNEMKKRIDKNFSTVLNLPGNNKCADCGNPEALWASINLGILICIECSGAHRSLGVHYSKIRSLKMDDIDETQWQILLKLGNEKVNKLYLSNLPEKNPIPSPATVTSTRPQREVWIKAKYVDKRFCGLERKISSAGPSKGHIRSSSSAVIRQQSLSDHSVESSTAATGAVGNIATPSVTPNSARSDSGLSVDAISKRFSRSSYGSDNNLEQLEHNSNATEIEKLALGALKNGDLEEMRKAMNLGLDLNLPIGTSFLLHSSIKNHDTTMTEFLLLNGSKLCVIDSDGNTPLHIAASKGFPILVYQLLKKNADSTIKNKKGQTALDIAVDGQHAHIVTLLRLHEMKTNDEDYDYEMDQTLDNFILELANTRETELLNQK</sequence>